<keyword evidence="2" id="KW-1185">Reference proteome</keyword>
<sequence>MSEYQYYDFRAIDRSLTAEQKASVASLSSRAEVSQQRAEFVYHYGDFRGNVTQLMSDTFDMMLYVANWGTQRLMFRLPKALFNVSEVRDYFISDEIDHDQHGEYVIIDLHFNEEDAYSDWLEGEELLDEMLPLRDELLQGDFRVLYLAWLKAADTAADDETLEPAVPAGLGQLSHAQQQFAALFGVDEIMINVAADHSPPLQQTTFQPEAWVNQLPDAEKNDFLARLCRNEPNLTMHLNRRLQTLFQTSPQAGTSQPPSPRRRFVDIQTTYDARKEAADLEAQRQTAIKAEAKRQADAQKRQQYLDELKQRENRVWHEIDNLISEGNAKSYEQAARHLSDLRELAERDKTLEVFQPKLIALANQYSRRPAFMSRLRGKGLISP</sequence>
<organism evidence="1 2">
    <name type="scientific">Thiothrix litoralis</name>
    <dbReference type="NCBI Taxonomy" id="2891210"/>
    <lineage>
        <taxon>Bacteria</taxon>
        <taxon>Pseudomonadati</taxon>
        <taxon>Pseudomonadota</taxon>
        <taxon>Gammaproteobacteria</taxon>
        <taxon>Thiotrichales</taxon>
        <taxon>Thiotrichaceae</taxon>
        <taxon>Thiothrix</taxon>
    </lineage>
</organism>
<dbReference type="EMBL" id="CP072801">
    <property type="protein sequence ID" value="QTR47941.1"/>
    <property type="molecule type" value="Genomic_DNA"/>
</dbReference>
<proteinExistence type="predicted"/>
<name>A0ABX7WXB9_9GAMM</name>
<dbReference type="RefSeq" id="WP_210224175.1">
    <property type="nucleotide sequence ID" value="NZ_CP072801.1"/>
</dbReference>
<gene>
    <name evidence="1" type="ORF">J9253_08515</name>
</gene>
<accession>A0ABX7WXB9</accession>
<dbReference type="Proteomes" id="UP000672039">
    <property type="component" value="Chromosome"/>
</dbReference>
<evidence type="ECO:0000313" key="2">
    <source>
        <dbReference type="Proteomes" id="UP000672039"/>
    </source>
</evidence>
<protein>
    <submittedName>
        <fullName evidence="1">Uncharacterized protein</fullName>
    </submittedName>
</protein>
<reference evidence="1 2" key="1">
    <citation type="submission" date="2021-04" db="EMBL/GenBank/DDBJ databases">
        <title>Genomics, taxonomy and metabolism of representatives of sulfur bacteria of the genus Thiothrix: Thiothrix fructosivorans QT, Thiothrix unzii A1T and three new species, Thiothrix subterranea sp. nov., Thiothrix litoralis sp. nov. and 'Candidatus Thiothrix anitrata' sp. nov.</title>
        <authorList>
            <person name="Ravin N.V."/>
            <person name="Smolyakov D."/>
            <person name="Rudenko T.S."/>
            <person name="Mardanov A.V."/>
            <person name="Beletsky A.V."/>
            <person name="Markov N.D."/>
            <person name="Fomenkov A.I."/>
            <person name="Roberts R.J."/>
            <person name="Karnachuk O.V."/>
            <person name="Novikov A."/>
            <person name="Grabovich M.Y."/>
        </authorList>
    </citation>
    <scope>NUCLEOTIDE SEQUENCE [LARGE SCALE GENOMIC DNA]</scope>
    <source>
        <strain evidence="1 2">AS</strain>
    </source>
</reference>
<evidence type="ECO:0000313" key="1">
    <source>
        <dbReference type="EMBL" id="QTR47941.1"/>
    </source>
</evidence>